<dbReference type="Proteomes" id="UP000775213">
    <property type="component" value="Unassembled WGS sequence"/>
</dbReference>
<organism evidence="1 2">
    <name type="scientific">Dendrobium chrysotoxum</name>
    <name type="common">Orchid</name>
    <dbReference type="NCBI Taxonomy" id="161865"/>
    <lineage>
        <taxon>Eukaryota</taxon>
        <taxon>Viridiplantae</taxon>
        <taxon>Streptophyta</taxon>
        <taxon>Embryophyta</taxon>
        <taxon>Tracheophyta</taxon>
        <taxon>Spermatophyta</taxon>
        <taxon>Magnoliopsida</taxon>
        <taxon>Liliopsida</taxon>
        <taxon>Asparagales</taxon>
        <taxon>Orchidaceae</taxon>
        <taxon>Epidendroideae</taxon>
        <taxon>Malaxideae</taxon>
        <taxon>Dendrobiinae</taxon>
        <taxon>Dendrobium</taxon>
    </lineage>
</organism>
<accession>A0AAV7HAN5</accession>
<keyword evidence="2" id="KW-1185">Reference proteome</keyword>
<evidence type="ECO:0000313" key="1">
    <source>
        <dbReference type="EMBL" id="KAH0465058.1"/>
    </source>
</evidence>
<gene>
    <name evidence="1" type="ORF">IEQ34_005161</name>
</gene>
<evidence type="ECO:0000313" key="2">
    <source>
        <dbReference type="Proteomes" id="UP000775213"/>
    </source>
</evidence>
<proteinExistence type="predicted"/>
<sequence length="86" mass="9215">MSILPKRYSLFDWKPEPEALSRERVSSCPLLRTLARPSPQVMSKSLLKFPAAAVETVAASRVQASIGSNSALAIAGLQTKGGEELC</sequence>
<protein>
    <submittedName>
        <fullName evidence="1">Uncharacterized protein</fullName>
    </submittedName>
</protein>
<reference evidence="1 2" key="1">
    <citation type="journal article" date="2021" name="Hortic Res">
        <title>Chromosome-scale assembly of the Dendrobium chrysotoxum genome enhances the understanding of orchid evolution.</title>
        <authorList>
            <person name="Zhang Y."/>
            <person name="Zhang G.Q."/>
            <person name="Zhang D."/>
            <person name="Liu X.D."/>
            <person name="Xu X.Y."/>
            <person name="Sun W.H."/>
            <person name="Yu X."/>
            <person name="Zhu X."/>
            <person name="Wang Z.W."/>
            <person name="Zhao X."/>
            <person name="Zhong W.Y."/>
            <person name="Chen H."/>
            <person name="Yin W.L."/>
            <person name="Huang T."/>
            <person name="Niu S.C."/>
            <person name="Liu Z.J."/>
        </authorList>
    </citation>
    <scope>NUCLEOTIDE SEQUENCE [LARGE SCALE GENOMIC DNA]</scope>
    <source>
        <strain evidence="1">Lindl</strain>
    </source>
</reference>
<name>A0AAV7HAN5_DENCH</name>
<dbReference type="AlphaFoldDB" id="A0AAV7HAN5"/>
<dbReference type="EMBL" id="JAGFBR010000006">
    <property type="protein sequence ID" value="KAH0465058.1"/>
    <property type="molecule type" value="Genomic_DNA"/>
</dbReference>
<comment type="caution">
    <text evidence="1">The sequence shown here is derived from an EMBL/GenBank/DDBJ whole genome shotgun (WGS) entry which is preliminary data.</text>
</comment>